<evidence type="ECO:0000256" key="6">
    <source>
        <dbReference type="SAM" id="SignalP"/>
    </source>
</evidence>
<evidence type="ECO:0000313" key="9">
    <source>
        <dbReference type="Proteomes" id="UP001140206"/>
    </source>
</evidence>
<keyword evidence="6" id="KW-0732">Signal</keyword>
<feature type="chain" id="PRO_5043989750" evidence="6">
    <location>
        <begin position="28"/>
        <end position="121"/>
    </location>
</feature>
<keyword evidence="2 5" id="KW-0646">Protease inhibitor</keyword>
<dbReference type="AlphaFoldDB" id="A0AAV8I097"/>
<dbReference type="PANTHER" id="PTHR33479:SF6">
    <property type="entry name" value="BOWMAN-BIRK SERINE PROTEASE INHIBITOR FAMILY PROTEIN, EXPRESSED"/>
    <property type="match status" value="1"/>
</dbReference>
<dbReference type="PANTHER" id="PTHR33479">
    <property type="entry name" value="BOWMAN-BIRK TYPE BRAN TRYPSIN INHIBITOR"/>
    <property type="match status" value="1"/>
</dbReference>
<evidence type="ECO:0000313" key="8">
    <source>
        <dbReference type="EMBL" id="KAJ4821741.1"/>
    </source>
</evidence>
<evidence type="ECO:0000256" key="5">
    <source>
        <dbReference type="RuleBase" id="RU003856"/>
    </source>
</evidence>
<proteinExistence type="inferred from homology"/>
<gene>
    <name evidence="8" type="ORF">LUZ62_034307</name>
</gene>
<dbReference type="Pfam" id="PF00228">
    <property type="entry name" value="Bowman-Birk_leg"/>
    <property type="match status" value="1"/>
</dbReference>
<feature type="signal peptide" evidence="6">
    <location>
        <begin position="1"/>
        <end position="27"/>
    </location>
</feature>
<dbReference type="GO" id="GO:0005576">
    <property type="term" value="C:extracellular region"/>
    <property type="evidence" value="ECO:0007669"/>
    <property type="project" value="InterPro"/>
</dbReference>
<dbReference type="Proteomes" id="UP001140206">
    <property type="component" value="Chromosome 1"/>
</dbReference>
<keyword evidence="9" id="KW-1185">Reference proteome</keyword>
<reference evidence="8" key="1">
    <citation type="submission" date="2022-08" db="EMBL/GenBank/DDBJ databases">
        <authorList>
            <person name="Marques A."/>
        </authorList>
    </citation>
    <scope>NUCLEOTIDE SEQUENCE</scope>
    <source>
        <strain evidence="8">RhyPub2mFocal</strain>
        <tissue evidence="8">Leaves</tissue>
    </source>
</reference>
<accession>A0AAV8I097</accession>
<name>A0AAV8I097_9POAL</name>
<dbReference type="InterPro" id="IPR000877">
    <property type="entry name" value="Prot_inh_BBI"/>
</dbReference>
<feature type="domain" description="Bowman-Birk serine protease inhibitors family" evidence="7">
    <location>
        <begin position="50"/>
        <end position="107"/>
    </location>
</feature>
<sequence length="121" mass="13363">MGRPTNIASSSSFALFAFFMMLSLVHGHRHARAHADAATPAKFLMRPWPCCNTCGGCTNSIPPRCQCRDLVRSCHPMCHNCVKSPLSAHPPLYHCMDLIPNFCKYNCASSSLLTHSILNTQ</sequence>
<dbReference type="Gene3D" id="2.10.69.10">
    <property type="entry name" value="Cysteine Protease (Bromelain) Inhibitor, subunit H"/>
    <property type="match status" value="1"/>
</dbReference>
<evidence type="ECO:0000256" key="3">
    <source>
        <dbReference type="ARBA" id="ARBA00022900"/>
    </source>
</evidence>
<keyword evidence="3 5" id="KW-0722">Serine protease inhibitor</keyword>
<evidence type="ECO:0000256" key="1">
    <source>
        <dbReference type="ARBA" id="ARBA00008506"/>
    </source>
</evidence>
<protein>
    <submittedName>
        <fullName evidence="8">Bowman-Birk type trypsin inhibitor</fullName>
    </submittedName>
</protein>
<evidence type="ECO:0000259" key="7">
    <source>
        <dbReference type="SMART" id="SM00269"/>
    </source>
</evidence>
<dbReference type="EMBL" id="JAMFTS010000001">
    <property type="protein sequence ID" value="KAJ4821741.1"/>
    <property type="molecule type" value="Genomic_DNA"/>
</dbReference>
<evidence type="ECO:0000256" key="4">
    <source>
        <dbReference type="ARBA" id="ARBA00023157"/>
    </source>
</evidence>
<comment type="similarity">
    <text evidence="1 5">Belongs to the Bowman-Birk serine protease inhibitor family.</text>
</comment>
<organism evidence="8 9">
    <name type="scientific">Rhynchospora pubera</name>
    <dbReference type="NCBI Taxonomy" id="906938"/>
    <lineage>
        <taxon>Eukaryota</taxon>
        <taxon>Viridiplantae</taxon>
        <taxon>Streptophyta</taxon>
        <taxon>Embryophyta</taxon>
        <taxon>Tracheophyta</taxon>
        <taxon>Spermatophyta</taxon>
        <taxon>Magnoliopsida</taxon>
        <taxon>Liliopsida</taxon>
        <taxon>Poales</taxon>
        <taxon>Cyperaceae</taxon>
        <taxon>Cyperoideae</taxon>
        <taxon>Rhynchosporeae</taxon>
        <taxon>Rhynchospora</taxon>
    </lineage>
</organism>
<comment type="caution">
    <text evidence="8">The sequence shown here is derived from an EMBL/GenBank/DDBJ whole genome shotgun (WGS) entry which is preliminary data.</text>
</comment>
<dbReference type="InterPro" id="IPR035995">
    <property type="entry name" value="Bowman-Birk_prot_inh"/>
</dbReference>
<dbReference type="SMART" id="SM00269">
    <property type="entry name" value="BowB"/>
    <property type="match status" value="1"/>
</dbReference>
<dbReference type="GO" id="GO:0004867">
    <property type="term" value="F:serine-type endopeptidase inhibitor activity"/>
    <property type="evidence" value="ECO:0007669"/>
    <property type="project" value="UniProtKB-KW"/>
</dbReference>
<evidence type="ECO:0000256" key="2">
    <source>
        <dbReference type="ARBA" id="ARBA00022690"/>
    </source>
</evidence>
<keyword evidence="4" id="KW-1015">Disulfide bond</keyword>
<dbReference type="SUPFAM" id="SSF57247">
    <property type="entry name" value="Bowman-Birk inhibitor, BBI"/>
    <property type="match status" value="1"/>
</dbReference>
<dbReference type="CDD" id="cd00023">
    <property type="entry name" value="BBI"/>
    <property type="match status" value="1"/>
</dbReference>